<dbReference type="Proteomes" id="UP000094426">
    <property type="component" value="Unassembled WGS sequence"/>
</dbReference>
<dbReference type="GO" id="GO:0000155">
    <property type="term" value="F:phosphorelay sensor kinase activity"/>
    <property type="evidence" value="ECO:0007669"/>
    <property type="project" value="InterPro"/>
</dbReference>
<evidence type="ECO:0000259" key="10">
    <source>
        <dbReference type="Pfam" id="PF02518"/>
    </source>
</evidence>
<sequence length="622" mass="66177">MADRTRLLSALARHRWVLEPALALALFAAWLVAGLPFLFWPALAMVFYAASVALARVLQGATLTLIWFGLLADLTEGDPLPTAFRLISAVAVVTALFSIASHGGRALRWLGFVSALLWSPVVAYLFTVRGEVKFPRFGPLIAGYYTSQGVGVVLMSLLLAVVFVSGWLLGFLVSRERVAERDSRSMLMWLAASGGTPPTTDGPQSERLVRRLSRRQLTLDIGGAIAFVPFCLLLDLSSAYLRQEGGRSTVVIVIVFAVAVALWRMAPAVALAIAWLGAVFQLTTGHNILVCDIAVLMVLYATAAYGDQVVRYAGLISAGLGAFVAGLYLSLSAALSQGYFDLLSAQFTGLALQFAFLFVVSVTVLGLSWVLGVLMRTWRNARYSRSAQMVAEIERNRAEQDVAIEQERTRIARDMHDVVAHSLAVVIAQADGARYARRTAPEAVDEALTTIAATARSALADVRVLLAELRQSQPEGPQPTLASLDQTVEQIRAAGLAVAVERLGEFDRLGSAQQIAAYRIVQEALTNALRHGDTTKPATVVLAETARIGGGSGLVITVRNSMKSVPAETASTGSLPRIGHGLPGMRERASLAGGTLSAAAAEGVFVVSAFLPALVATPGAEA</sequence>
<dbReference type="PANTHER" id="PTHR24421">
    <property type="entry name" value="NITRATE/NITRITE SENSOR PROTEIN NARX-RELATED"/>
    <property type="match status" value="1"/>
</dbReference>
<comment type="catalytic activity">
    <reaction evidence="1">
        <text>ATP + protein L-histidine = ADP + protein N-phospho-L-histidine.</text>
        <dbReference type="EC" id="2.7.13.3"/>
    </reaction>
</comment>
<feature type="transmembrane region" description="Helical" evidence="9">
    <location>
        <begin position="351"/>
        <end position="375"/>
    </location>
</feature>
<evidence type="ECO:0000256" key="6">
    <source>
        <dbReference type="ARBA" id="ARBA00022777"/>
    </source>
</evidence>
<dbReference type="EC" id="2.7.13.3" evidence="2"/>
<dbReference type="GO" id="GO:0046983">
    <property type="term" value="F:protein dimerization activity"/>
    <property type="evidence" value="ECO:0007669"/>
    <property type="project" value="InterPro"/>
</dbReference>
<feature type="transmembrane region" description="Helical" evidence="9">
    <location>
        <begin position="21"/>
        <end position="40"/>
    </location>
</feature>
<keyword evidence="3" id="KW-0597">Phosphoprotein</keyword>
<dbReference type="Pfam" id="PF07730">
    <property type="entry name" value="HisKA_3"/>
    <property type="match status" value="1"/>
</dbReference>
<dbReference type="EMBL" id="LNZG01000014">
    <property type="protein sequence ID" value="ODA90298.1"/>
    <property type="molecule type" value="Genomic_DNA"/>
</dbReference>
<feature type="transmembrane region" description="Helical" evidence="9">
    <location>
        <begin position="46"/>
        <end position="70"/>
    </location>
</feature>
<dbReference type="InterPro" id="IPR003594">
    <property type="entry name" value="HATPase_dom"/>
</dbReference>
<keyword evidence="4" id="KW-0808">Transferase</keyword>
<protein>
    <recommendedName>
        <fullName evidence="2">histidine kinase</fullName>
        <ecNumber evidence="2">2.7.13.3</ecNumber>
    </recommendedName>
</protein>
<feature type="transmembrane region" description="Helical" evidence="9">
    <location>
        <begin position="248"/>
        <end position="266"/>
    </location>
</feature>
<evidence type="ECO:0000313" key="13">
    <source>
        <dbReference type="EMBL" id="ODA90298.1"/>
    </source>
</evidence>
<proteinExistence type="predicted"/>
<feature type="transmembrane region" description="Helical" evidence="9">
    <location>
        <begin position="312"/>
        <end position="331"/>
    </location>
</feature>
<keyword evidence="6" id="KW-0418">Kinase</keyword>
<keyword evidence="8" id="KW-0902">Two-component regulatory system</keyword>
<dbReference type="SUPFAM" id="SSF55874">
    <property type="entry name" value="ATPase domain of HSP90 chaperone/DNA topoisomerase II/histidine kinase"/>
    <property type="match status" value="1"/>
</dbReference>
<dbReference type="GO" id="GO:0016020">
    <property type="term" value="C:membrane"/>
    <property type="evidence" value="ECO:0007669"/>
    <property type="project" value="InterPro"/>
</dbReference>
<dbReference type="CDD" id="cd16917">
    <property type="entry name" value="HATPase_UhpB-NarQ-NarX-like"/>
    <property type="match status" value="1"/>
</dbReference>
<feature type="domain" description="DUF7134" evidence="12">
    <location>
        <begin position="210"/>
        <end position="377"/>
    </location>
</feature>
<evidence type="ECO:0000256" key="2">
    <source>
        <dbReference type="ARBA" id="ARBA00012438"/>
    </source>
</evidence>
<evidence type="ECO:0000256" key="3">
    <source>
        <dbReference type="ARBA" id="ARBA00022553"/>
    </source>
</evidence>
<gene>
    <name evidence="13" type="ORF">ATY41_10355</name>
</gene>
<evidence type="ECO:0000256" key="5">
    <source>
        <dbReference type="ARBA" id="ARBA00022741"/>
    </source>
</evidence>
<feature type="domain" description="Signal transduction histidine kinase subgroup 3 dimerisation and phosphoacceptor" evidence="11">
    <location>
        <begin position="407"/>
        <end position="472"/>
    </location>
</feature>
<accession>A0A1E2SKX3</accession>
<dbReference type="Gene3D" id="1.20.5.1930">
    <property type="match status" value="1"/>
</dbReference>
<dbReference type="Pfam" id="PF23539">
    <property type="entry name" value="DUF7134"/>
    <property type="match status" value="1"/>
</dbReference>
<comment type="caution">
    <text evidence="13">The sequence shown here is derived from an EMBL/GenBank/DDBJ whole genome shotgun (WGS) entry which is preliminary data.</text>
</comment>
<evidence type="ECO:0000256" key="8">
    <source>
        <dbReference type="ARBA" id="ARBA00023012"/>
    </source>
</evidence>
<dbReference type="InterPro" id="IPR050482">
    <property type="entry name" value="Sensor_HK_TwoCompSys"/>
</dbReference>
<dbReference type="OrthoDB" id="227596at2"/>
<evidence type="ECO:0000256" key="9">
    <source>
        <dbReference type="SAM" id="Phobius"/>
    </source>
</evidence>
<keyword evidence="5" id="KW-0547">Nucleotide-binding</keyword>
<dbReference type="PANTHER" id="PTHR24421:SF10">
    <property type="entry name" value="NITRATE_NITRITE SENSOR PROTEIN NARQ"/>
    <property type="match status" value="1"/>
</dbReference>
<evidence type="ECO:0000256" key="1">
    <source>
        <dbReference type="ARBA" id="ARBA00000085"/>
    </source>
</evidence>
<keyword evidence="9" id="KW-0472">Membrane</keyword>
<evidence type="ECO:0000313" key="14">
    <source>
        <dbReference type="Proteomes" id="UP000094426"/>
    </source>
</evidence>
<dbReference type="AlphaFoldDB" id="A0A1E2SKX3"/>
<dbReference type="RefSeq" id="WP_041767578.1">
    <property type="nucleotide sequence ID" value="NZ_LNZG01000014.1"/>
</dbReference>
<evidence type="ECO:0000259" key="12">
    <source>
        <dbReference type="Pfam" id="PF23539"/>
    </source>
</evidence>
<keyword evidence="7" id="KW-0067">ATP-binding</keyword>
<dbReference type="InterPro" id="IPR055558">
    <property type="entry name" value="DUF7134"/>
</dbReference>
<evidence type="ECO:0000256" key="7">
    <source>
        <dbReference type="ARBA" id="ARBA00022840"/>
    </source>
</evidence>
<name>A0A1E2SKX3_LEIXY</name>
<dbReference type="InterPro" id="IPR036890">
    <property type="entry name" value="HATPase_C_sf"/>
</dbReference>
<dbReference type="InterPro" id="IPR011712">
    <property type="entry name" value="Sig_transdc_His_kin_sub3_dim/P"/>
</dbReference>
<feature type="transmembrane region" description="Helical" evidence="9">
    <location>
        <begin position="149"/>
        <end position="173"/>
    </location>
</feature>
<evidence type="ECO:0000259" key="11">
    <source>
        <dbReference type="Pfam" id="PF07730"/>
    </source>
</evidence>
<feature type="transmembrane region" description="Helical" evidence="9">
    <location>
        <begin position="272"/>
        <end position="300"/>
    </location>
</feature>
<keyword evidence="9" id="KW-0812">Transmembrane</keyword>
<evidence type="ECO:0000256" key="4">
    <source>
        <dbReference type="ARBA" id="ARBA00022679"/>
    </source>
</evidence>
<feature type="domain" description="Histidine kinase/HSP90-like ATPase" evidence="10">
    <location>
        <begin position="514"/>
        <end position="605"/>
    </location>
</feature>
<keyword evidence="9" id="KW-1133">Transmembrane helix</keyword>
<feature type="transmembrane region" description="Helical" evidence="9">
    <location>
        <begin position="106"/>
        <end position="128"/>
    </location>
</feature>
<feature type="transmembrane region" description="Helical" evidence="9">
    <location>
        <begin position="82"/>
        <end position="100"/>
    </location>
</feature>
<dbReference type="Gene3D" id="3.30.565.10">
    <property type="entry name" value="Histidine kinase-like ATPase, C-terminal domain"/>
    <property type="match status" value="1"/>
</dbReference>
<dbReference type="Pfam" id="PF02518">
    <property type="entry name" value="HATPase_c"/>
    <property type="match status" value="1"/>
</dbReference>
<reference evidence="13 14" key="1">
    <citation type="submission" date="2015-11" db="EMBL/GenBank/DDBJ databases">
        <authorList>
            <person name="Zhang Y."/>
            <person name="Guo Z."/>
        </authorList>
    </citation>
    <scope>NUCLEOTIDE SEQUENCE [LARGE SCALE GENOMIC DNA]</scope>
    <source>
        <strain evidence="14">gdw1</strain>
    </source>
</reference>
<dbReference type="GO" id="GO:0005524">
    <property type="term" value="F:ATP binding"/>
    <property type="evidence" value="ECO:0007669"/>
    <property type="project" value="UniProtKB-KW"/>
</dbReference>
<organism evidence="13 14">
    <name type="scientific">Leifsonia xyli subsp. xyli</name>
    <dbReference type="NCBI Taxonomy" id="59736"/>
    <lineage>
        <taxon>Bacteria</taxon>
        <taxon>Bacillati</taxon>
        <taxon>Actinomycetota</taxon>
        <taxon>Actinomycetes</taxon>
        <taxon>Micrococcales</taxon>
        <taxon>Microbacteriaceae</taxon>
        <taxon>Leifsonia</taxon>
    </lineage>
</organism>